<organism evidence="1 2">
    <name type="scientific">Plantactinospora sonchi</name>
    <dbReference type="NCBI Taxonomy" id="1544735"/>
    <lineage>
        <taxon>Bacteria</taxon>
        <taxon>Bacillati</taxon>
        <taxon>Actinomycetota</taxon>
        <taxon>Actinomycetes</taxon>
        <taxon>Micromonosporales</taxon>
        <taxon>Micromonosporaceae</taxon>
        <taxon>Plantactinospora</taxon>
    </lineage>
</organism>
<evidence type="ECO:0000313" key="2">
    <source>
        <dbReference type="Proteomes" id="UP001332243"/>
    </source>
</evidence>
<evidence type="ECO:0000313" key="1">
    <source>
        <dbReference type="EMBL" id="MEE6262201.1"/>
    </source>
</evidence>
<accession>A0ABU7S0D6</accession>
<name>A0ABU7S0D6_9ACTN</name>
<protein>
    <submittedName>
        <fullName evidence="1">Uncharacterized protein</fullName>
    </submittedName>
</protein>
<gene>
    <name evidence="1" type="ORF">V1633_27320</name>
</gene>
<keyword evidence="2" id="KW-1185">Reference proteome</keyword>
<dbReference type="EMBL" id="JAZGQK010000026">
    <property type="protein sequence ID" value="MEE6262201.1"/>
    <property type="molecule type" value="Genomic_DNA"/>
</dbReference>
<comment type="caution">
    <text evidence="1">The sequence shown here is derived from an EMBL/GenBank/DDBJ whole genome shotgun (WGS) entry which is preliminary data.</text>
</comment>
<dbReference type="Proteomes" id="UP001332243">
    <property type="component" value="Unassembled WGS sequence"/>
</dbReference>
<sequence length="105" mass="11100">MARRVRSSLVGIRCVYTRTCRAIAMAPEAPGVLAGRVATLRAKGWQADLICPAAPVRVEGRLPDGQPFNFRARHGEVSLGVGGADPADVPAWTRSRVLVGPSPIA</sequence>
<reference evidence="1 2" key="1">
    <citation type="submission" date="2024-01" db="EMBL/GenBank/DDBJ databases">
        <title>Genome insights into Plantactinospora sonchi sp. nov.</title>
        <authorList>
            <person name="Wang L."/>
        </authorList>
    </citation>
    <scope>NUCLEOTIDE SEQUENCE [LARGE SCALE GENOMIC DNA]</scope>
    <source>
        <strain evidence="1 2">NEAU-QY2</strain>
    </source>
</reference>
<dbReference type="RefSeq" id="WP_331217135.1">
    <property type="nucleotide sequence ID" value="NZ_JAZGQK010000026.1"/>
</dbReference>
<proteinExistence type="predicted"/>